<organism evidence="2 3">
    <name type="scientific">Lactuca virosa</name>
    <dbReference type="NCBI Taxonomy" id="75947"/>
    <lineage>
        <taxon>Eukaryota</taxon>
        <taxon>Viridiplantae</taxon>
        <taxon>Streptophyta</taxon>
        <taxon>Embryophyta</taxon>
        <taxon>Tracheophyta</taxon>
        <taxon>Spermatophyta</taxon>
        <taxon>Magnoliopsida</taxon>
        <taxon>eudicotyledons</taxon>
        <taxon>Gunneridae</taxon>
        <taxon>Pentapetalae</taxon>
        <taxon>asterids</taxon>
        <taxon>campanulids</taxon>
        <taxon>Asterales</taxon>
        <taxon>Asteraceae</taxon>
        <taxon>Cichorioideae</taxon>
        <taxon>Cichorieae</taxon>
        <taxon>Lactucinae</taxon>
        <taxon>Lactuca</taxon>
    </lineage>
</organism>
<accession>A0AAU9MDA3</accession>
<dbReference type="Proteomes" id="UP001157418">
    <property type="component" value="Unassembled WGS sequence"/>
</dbReference>
<reference evidence="2 3" key="1">
    <citation type="submission" date="2022-01" db="EMBL/GenBank/DDBJ databases">
        <authorList>
            <person name="Xiong W."/>
            <person name="Schranz E."/>
        </authorList>
    </citation>
    <scope>NUCLEOTIDE SEQUENCE [LARGE SCALE GENOMIC DNA]</scope>
</reference>
<name>A0AAU9MDA3_9ASTR</name>
<gene>
    <name evidence="2" type="ORF">LVIROSA_LOCUS11907</name>
</gene>
<feature type="compositionally biased region" description="Low complexity" evidence="1">
    <location>
        <begin position="96"/>
        <end position="113"/>
    </location>
</feature>
<evidence type="ECO:0000313" key="3">
    <source>
        <dbReference type="Proteomes" id="UP001157418"/>
    </source>
</evidence>
<sequence>MGHVLEIKKTCPWQVEVERFVGVVLAGEFKHFRHLDISNREGLASDGEWFNRCYSASFIPIKQLLEERPNFCLVVEFPIGSYIEVEEATTTTSDVSLASQSSNHSSNSDGLLLMSTSDNSSDSGNEDPPETSFVTYIESSNDLDFLSA</sequence>
<proteinExistence type="predicted"/>
<keyword evidence="3" id="KW-1185">Reference proteome</keyword>
<comment type="caution">
    <text evidence="2">The sequence shown here is derived from an EMBL/GenBank/DDBJ whole genome shotgun (WGS) entry which is preliminary data.</text>
</comment>
<feature type="compositionally biased region" description="Polar residues" evidence="1">
    <location>
        <begin position="114"/>
        <end position="123"/>
    </location>
</feature>
<dbReference type="EMBL" id="CAKMRJ010001854">
    <property type="protein sequence ID" value="CAH1424720.1"/>
    <property type="molecule type" value="Genomic_DNA"/>
</dbReference>
<protein>
    <submittedName>
        <fullName evidence="2">Uncharacterized protein</fullName>
    </submittedName>
</protein>
<dbReference type="AlphaFoldDB" id="A0AAU9MDA3"/>
<evidence type="ECO:0000313" key="2">
    <source>
        <dbReference type="EMBL" id="CAH1424720.1"/>
    </source>
</evidence>
<feature type="region of interest" description="Disordered" evidence="1">
    <location>
        <begin position="93"/>
        <end position="133"/>
    </location>
</feature>
<evidence type="ECO:0000256" key="1">
    <source>
        <dbReference type="SAM" id="MobiDB-lite"/>
    </source>
</evidence>